<dbReference type="GO" id="GO:0016798">
    <property type="term" value="F:hydrolase activity, acting on glycosyl bonds"/>
    <property type="evidence" value="ECO:0007669"/>
    <property type="project" value="UniProtKB-KW"/>
</dbReference>
<dbReference type="InterPro" id="IPR035992">
    <property type="entry name" value="Ricin_B-like_lectins"/>
</dbReference>
<dbReference type="Gene3D" id="3.20.20.70">
    <property type="entry name" value="Aldolase class I"/>
    <property type="match status" value="1"/>
</dbReference>
<evidence type="ECO:0000256" key="3">
    <source>
        <dbReference type="SAM" id="SignalP"/>
    </source>
</evidence>
<dbReference type="eggNOG" id="COG1501">
    <property type="taxonomic scope" value="Bacteria"/>
</dbReference>
<dbReference type="Gene3D" id="2.80.10.50">
    <property type="match status" value="2"/>
</dbReference>
<dbReference type="STRING" id="749414.SBI_02312"/>
<dbReference type="CAZy" id="CBM13">
    <property type="family name" value="Carbohydrate-Binding Module Family 13"/>
</dbReference>
<dbReference type="PATRIC" id="fig|749414.3.peg.2392"/>
<feature type="domain" description="Ricin B lectin" evidence="4">
    <location>
        <begin position="752"/>
        <end position="879"/>
    </location>
</feature>
<dbReference type="HOGENOM" id="CLU_011166_1_1_11"/>
<dbReference type="CDD" id="cd23418">
    <property type="entry name" value="beta-trefoil_Ricin_XLN-like"/>
    <property type="match status" value="2"/>
</dbReference>
<evidence type="ECO:0000259" key="4">
    <source>
        <dbReference type="SMART" id="SM00458"/>
    </source>
</evidence>
<dbReference type="PANTHER" id="PTHR35803:SF2">
    <property type="entry name" value="RETAINING ALPHA-GALACTOSIDASE"/>
    <property type="match status" value="1"/>
</dbReference>
<dbReference type="PANTHER" id="PTHR35803">
    <property type="entry name" value="GLUCAN 1,4-ALPHA-GLUCOSIDASE SUSB-RELATED"/>
    <property type="match status" value="1"/>
</dbReference>
<dbReference type="InterPro" id="IPR013780">
    <property type="entry name" value="Glyco_hydro_b"/>
</dbReference>
<dbReference type="GO" id="GO:0030246">
    <property type="term" value="F:carbohydrate binding"/>
    <property type="evidence" value="ECO:0007669"/>
    <property type="project" value="InterPro"/>
</dbReference>
<dbReference type="CAZy" id="GH97">
    <property type="family name" value="Glycoside Hydrolase Family 97"/>
</dbReference>
<dbReference type="InterPro" id="IPR019563">
    <property type="entry name" value="GH97_catalytic"/>
</dbReference>
<dbReference type="eggNOG" id="COG1082">
    <property type="taxonomic scope" value="Bacteria"/>
</dbReference>
<dbReference type="Pfam" id="PF10566">
    <property type="entry name" value="Glyco_hydro_97"/>
    <property type="match status" value="1"/>
</dbReference>
<dbReference type="Gene3D" id="2.70.98.10">
    <property type="match status" value="1"/>
</dbReference>
<reference evidence="5 6" key="1">
    <citation type="journal article" date="2010" name="J. Bacteriol.">
        <title>Genome sequence of the milbemycin-producing bacterium Streptomyces bingchenggensis.</title>
        <authorList>
            <person name="Wang X.J."/>
            <person name="Yan Y.J."/>
            <person name="Zhang B."/>
            <person name="An J."/>
            <person name="Wang J.J."/>
            <person name="Tian J."/>
            <person name="Jiang L."/>
            <person name="Chen Y.H."/>
            <person name="Huang S.X."/>
            <person name="Yin M."/>
            <person name="Zhang J."/>
            <person name="Gao A.L."/>
            <person name="Liu C.X."/>
            <person name="Zhu Z.X."/>
            <person name="Xiang W.S."/>
        </authorList>
    </citation>
    <scope>NUCLEOTIDE SEQUENCE [LARGE SCALE GENOMIC DNA]</scope>
    <source>
        <strain evidence="5 6">BCW-1</strain>
    </source>
</reference>
<feature type="domain" description="Ricin B lectin" evidence="4">
    <location>
        <begin position="621"/>
        <end position="750"/>
    </location>
</feature>
<dbReference type="PROSITE" id="PS50231">
    <property type="entry name" value="RICIN_B_LECTIN"/>
    <property type="match status" value="2"/>
</dbReference>
<dbReference type="Pfam" id="PF14508">
    <property type="entry name" value="GH97_N"/>
    <property type="match status" value="1"/>
</dbReference>
<proteinExistence type="predicted"/>
<dbReference type="InterPro" id="IPR000772">
    <property type="entry name" value="Ricin_B_lectin"/>
</dbReference>
<dbReference type="Gene3D" id="2.60.40.1180">
    <property type="entry name" value="Golgi alpha-mannosidase II"/>
    <property type="match status" value="1"/>
</dbReference>
<dbReference type="InterPro" id="IPR029483">
    <property type="entry name" value="GH97_C"/>
</dbReference>
<keyword evidence="6" id="KW-1185">Reference proteome</keyword>
<organism evidence="5 6">
    <name type="scientific">Streptomyces bingchenggensis (strain BCW-1)</name>
    <dbReference type="NCBI Taxonomy" id="749414"/>
    <lineage>
        <taxon>Bacteria</taxon>
        <taxon>Bacillati</taxon>
        <taxon>Actinomycetota</taxon>
        <taxon>Actinomycetes</taxon>
        <taxon>Kitasatosporales</taxon>
        <taxon>Streptomycetaceae</taxon>
        <taxon>Streptomyces</taxon>
    </lineage>
</organism>
<dbReference type="KEGG" id="sbh:SBI_02312"/>
<keyword evidence="1 5" id="KW-0378">Hydrolase</keyword>
<dbReference type="SMART" id="SM00458">
    <property type="entry name" value="RICIN"/>
    <property type="match status" value="2"/>
</dbReference>
<accession>D7BV54</accession>
<dbReference type="InterPro" id="IPR017853">
    <property type="entry name" value="GH"/>
</dbReference>
<gene>
    <name evidence="5" type="ordered locus">SBI_02312</name>
</gene>
<dbReference type="Proteomes" id="UP000000377">
    <property type="component" value="Chromosome"/>
</dbReference>
<dbReference type="Pfam" id="PF00652">
    <property type="entry name" value="Ricin_B_lectin"/>
    <property type="match status" value="2"/>
</dbReference>
<dbReference type="SUPFAM" id="SSF50370">
    <property type="entry name" value="Ricin B-like lectins"/>
    <property type="match status" value="2"/>
</dbReference>
<evidence type="ECO:0000256" key="2">
    <source>
        <dbReference type="ARBA" id="ARBA00023295"/>
    </source>
</evidence>
<dbReference type="InterPro" id="IPR014718">
    <property type="entry name" value="GH-type_carb-bd"/>
</dbReference>
<evidence type="ECO:0000313" key="5">
    <source>
        <dbReference type="EMBL" id="ADI05433.1"/>
    </source>
</evidence>
<name>D7BV54_STRBB</name>
<evidence type="ECO:0000313" key="6">
    <source>
        <dbReference type="Proteomes" id="UP000000377"/>
    </source>
</evidence>
<dbReference type="Pfam" id="PF14509">
    <property type="entry name" value="GH97_C"/>
    <property type="match status" value="1"/>
</dbReference>
<dbReference type="InterPro" id="IPR052720">
    <property type="entry name" value="Glycosyl_hydrolase_97"/>
</dbReference>
<evidence type="ECO:0000256" key="1">
    <source>
        <dbReference type="ARBA" id="ARBA00022801"/>
    </source>
</evidence>
<dbReference type="InterPro" id="IPR013785">
    <property type="entry name" value="Aldolase_TIM"/>
</dbReference>
<dbReference type="AlphaFoldDB" id="D7BV54"/>
<dbReference type="SUPFAM" id="SSF51445">
    <property type="entry name" value="(Trans)glycosidases"/>
    <property type="match status" value="1"/>
</dbReference>
<dbReference type="InterPro" id="IPR029486">
    <property type="entry name" value="GH97_N"/>
</dbReference>
<dbReference type="EMBL" id="CP002047">
    <property type="protein sequence ID" value="ADI05433.1"/>
    <property type="molecule type" value="Genomic_DNA"/>
</dbReference>
<protein>
    <submittedName>
        <fullName evidence="5">Glycosyl hydrolase family 98 putative carbohydrate binding module</fullName>
    </submittedName>
</protein>
<keyword evidence="2" id="KW-0326">Glycosidase</keyword>
<keyword evidence="3" id="KW-0732">Signal</keyword>
<feature type="chain" id="PRO_5003093847" evidence="3">
    <location>
        <begin position="38"/>
        <end position="879"/>
    </location>
</feature>
<sequence>MPTLRPTNPPRHLLQRCLVALLLALAPLALPAYSAAAATNWTVTGPSAGSPTAAQVTLDNGTLTFAASSNGRTVLSPSPIGIRTSAADLTKDLTFLRRSDRTVTESYTMTTGKQRTQRTAYTETTLSFSGTGGARLDVVVRASDTGVAYRYVLPGSGSVTVTGEASSWTVPASADAWLVPPHSEDQGQWFATTAGGAPANTYRQPALFRVGGAYALVAETDLDGRYAASNLSHTSGSGTYTTQLEGGITTTLPLSTPWRTAALGDLASVTRSTIVDDLAAPSKVGDTSWIKPGAVAWSWLTEHGSPSSAARQKQYIDFAQRHGWEYVLIDEGWSSSWVPDVVSYAKARGVQVILWFNSSSLRTAQQRDQWLTQVRDWGVAGVKIDFIYEYTQPTLQWYDAVLSQTANLKLMVNFHGAAMPRGMQRTWPHVTTAEAVYGSEQFRNRAAFNTMLPYTRNAISSMDFTPVVFSMTGRDTTDAHELATGVVFESGWQHFADSPESYEAHPEALRILDQLPTAWDETRLLGGSPGKEAYVARRAGGRWYVGGISALSAKTFQTPLSFLGAGQWLAETVRDGSGGLTRETRVVSGSDTLSVPEAANGGFVTALCPYTSGMSTCSSQGQAGALKGSQSGLCADVPGTGQANGTQVALWDCHGQANQNWTASPTGQLTVFGGAKCLDVKGGAAADGTAVQIFDCNNSAGQRWTVNGDGTVVNPNSGKCLDATGGGTTTGTLLQIWTCNGGSNQTWYRANTTAAYKGKQSGRCLDLPGGNQANGTRPVLWDCNGGTNQTWFSTVSGELTVFANRCLEATGGATANGTPVQIYDCNGTYGQKWRVRSDGTIVNLGSGTCLDAIDAGTANGTRLQLWTCNGGANQVWTRS</sequence>
<feature type="signal peptide" evidence="3">
    <location>
        <begin position="1"/>
        <end position="37"/>
    </location>
</feature>
<dbReference type="RefSeq" id="WP_014174912.1">
    <property type="nucleotide sequence ID" value="NC_016582.1"/>
</dbReference>